<evidence type="ECO:0000313" key="1">
    <source>
        <dbReference type="EMBL" id="KKS12763.1"/>
    </source>
</evidence>
<dbReference type="AlphaFoldDB" id="A0A0G0ZIE0"/>
<reference evidence="1 2" key="1">
    <citation type="journal article" date="2015" name="Nature">
        <title>rRNA introns, odd ribosomes, and small enigmatic genomes across a large radiation of phyla.</title>
        <authorList>
            <person name="Brown C.T."/>
            <person name="Hug L.A."/>
            <person name="Thomas B.C."/>
            <person name="Sharon I."/>
            <person name="Castelle C.J."/>
            <person name="Singh A."/>
            <person name="Wilkins M.J."/>
            <person name="Williams K.H."/>
            <person name="Banfield J.F."/>
        </authorList>
    </citation>
    <scope>NUCLEOTIDE SEQUENCE [LARGE SCALE GENOMIC DNA]</scope>
</reference>
<evidence type="ECO:0000313" key="2">
    <source>
        <dbReference type="Proteomes" id="UP000034753"/>
    </source>
</evidence>
<gene>
    <name evidence="1" type="ORF">UU67_C0042G0009</name>
</gene>
<dbReference type="EMBL" id="LCBN01000042">
    <property type="protein sequence ID" value="KKS12763.1"/>
    <property type="molecule type" value="Genomic_DNA"/>
</dbReference>
<protein>
    <submittedName>
        <fullName evidence="1">Uncharacterized protein</fullName>
    </submittedName>
</protein>
<sequence length="137" mass="15679">MAKKTKTTKIAGKKKKKQQYLVTFIVSKSGARKPRLVLYHNSKPVSEENTKIVYKDKSSGRLVSREPSWRVVEHVPKAGYGDSPPKANNKARVFRIGRDARSGEFVSTRHALRHPKTYTIERIPQNSPVYFRKDKGK</sequence>
<name>A0A0G0ZIE0_9BACT</name>
<accession>A0A0G0ZIE0</accession>
<comment type="caution">
    <text evidence="1">The sequence shown here is derived from an EMBL/GenBank/DDBJ whole genome shotgun (WGS) entry which is preliminary data.</text>
</comment>
<dbReference type="Proteomes" id="UP000034753">
    <property type="component" value="Unassembled WGS sequence"/>
</dbReference>
<proteinExistence type="predicted"/>
<organism evidence="1 2">
    <name type="scientific">Candidatus Daviesbacteria bacterium GW2011_GWB1_41_5</name>
    <dbReference type="NCBI Taxonomy" id="1618429"/>
    <lineage>
        <taxon>Bacteria</taxon>
        <taxon>Candidatus Daviesiibacteriota</taxon>
    </lineage>
</organism>